<feature type="region of interest" description="Disordered" evidence="3">
    <location>
        <begin position="1"/>
        <end position="22"/>
    </location>
</feature>
<keyword evidence="2" id="KW-0067">ATP-binding</keyword>
<protein>
    <submittedName>
        <fullName evidence="5">AAA family ATPase</fullName>
    </submittedName>
</protein>
<dbReference type="RefSeq" id="WP_172240111.1">
    <property type="nucleotide sequence ID" value="NZ_JABFDP010000024.1"/>
</dbReference>
<keyword evidence="6" id="KW-1185">Reference proteome</keyword>
<sequence length="422" mass="45258">MINASRQSQEETAGPSGAALNDHIAPVPRVSVQAFCETDQTSAAILAASQDRRLGKAHITIKAGGMPRAIETYHSQPTPNVIVLETKPGGDILGGLDDLASVCDPGTRVVLIGNPADGVAYRELVRRGVNDYVVGPVETIDVIRSICSLFSASEAVITGRIIAVIGAKGGVGASTVAHNVAWSMARDLTLDSVVIDLDMAFGTAGLDYNQDPMQGIANAVFQPDRPDTALMDRLLAKCTEHLNLLAAPATLERVYDFGADAFDAIFDTLRMTQQCIVLDVPHQWSAWTRHALINADDILVVAEPDLANLRNAKNLLGVLKASRPNDRPPLYCLNQVGMPRRPEIDLKRFAKTVEAEPVAVIPFDCKLFGTAANNGQMIAEIAALNRTPKLFLEIANRLTGRVDPKPQRSSLLAPIARLLGAK</sequence>
<dbReference type="PANTHER" id="PTHR43384">
    <property type="entry name" value="SEPTUM SITE-DETERMINING PROTEIN MIND HOMOLOG, CHLOROPLASTIC-RELATED"/>
    <property type="match status" value="1"/>
</dbReference>
<organism evidence="5 6">
    <name type="scientific">Bradyrhizobium denitrificans</name>
    <dbReference type="NCBI Taxonomy" id="2734912"/>
    <lineage>
        <taxon>Bacteria</taxon>
        <taxon>Pseudomonadati</taxon>
        <taxon>Pseudomonadota</taxon>
        <taxon>Alphaproteobacteria</taxon>
        <taxon>Hyphomicrobiales</taxon>
        <taxon>Nitrobacteraceae</taxon>
        <taxon>Bradyrhizobium</taxon>
    </lineage>
</organism>
<reference evidence="6" key="1">
    <citation type="journal article" date="2021" name="ISME J.">
        <title>Evolutionary origin and ecological implication of a unique nif island in free-living Bradyrhizobium lineages.</title>
        <authorList>
            <person name="Tao J."/>
        </authorList>
    </citation>
    <scope>NUCLEOTIDE SEQUENCE [LARGE SCALE GENOMIC DNA]</scope>
    <source>
        <strain evidence="6">SZCCT0094</strain>
    </source>
</reference>
<evidence type="ECO:0000256" key="1">
    <source>
        <dbReference type="ARBA" id="ARBA00022741"/>
    </source>
</evidence>
<dbReference type="SUPFAM" id="SSF52540">
    <property type="entry name" value="P-loop containing nucleoside triphosphate hydrolases"/>
    <property type="match status" value="1"/>
</dbReference>
<evidence type="ECO:0000256" key="2">
    <source>
        <dbReference type="ARBA" id="ARBA00022840"/>
    </source>
</evidence>
<dbReference type="InterPro" id="IPR050625">
    <property type="entry name" value="ParA/MinD_ATPase"/>
</dbReference>
<dbReference type="EMBL" id="JAFCLK010000013">
    <property type="protein sequence ID" value="MBR1137139.1"/>
    <property type="molecule type" value="Genomic_DNA"/>
</dbReference>
<dbReference type="PANTHER" id="PTHR43384:SF6">
    <property type="entry name" value="SEPTUM SITE-DETERMINING PROTEIN MIND HOMOLOG, CHLOROPLASTIC"/>
    <property type="match status" value="1"/>
</dbReference>
<feature type="compositionally biased region" description="Polar residues" evidence="3">
    <location>
        <begin position="1"/>
        <end position="11"/>
    </location>
</feature>
<dbReference type="Pfam" id="PF13614">
    <property type="entry name" value="AAA_31"/>
    <property type="match status" value="1"/>
</dbReference>
<gene>
    <name evidence="5" type="ORF">JQ619_15300</name>
</gene>
<keyword evidence="1" id="KW-0547">Nucleotide-binding</keyword>
<dbReference type="Gene3D" id="3.40.50.300">
    <property type="entry name" value="P-loop containing nucleotide triphosphate hydrolases"/>
    <property type="match status" value="1"/>
</dbReference>
<evidence type="ECO:0000313" key="5">
    <source>
        <dbReference type="EMBL" id="MBR1137139.1"/>
    </source>
</evidence>
<evidence type="ECO:0000256" key="3">
    <source>
        <dbReference type="SAM" id="MobiDB-lite"/>
    </source>
</evidence>
<evidence type="ECO:0000259" key="4">
    <source>
        <dbReference type="Pfam" id="PF13614"/>
    </source>
</evidence>
<dbReference type="InterPro" id="IPR027417">
    <property type="entry name" value="P-loop_NTPase"/>
</dbReference>
<proteinExistence type="predicted"/>
<feature type="domain" description="AAA" evidence="4">
    <location>
        <begin position="160"/>
        <end position="320"/>
    </location>
</feature>
<comment type="caution">
    <text evidence="5">The sequence shown here is derived from an EMBL/GenBank/DDBJ whole genome shotgun (WGS) entry which is preliminary data.</text>
</comment>
<dbReference type="Gene3D" id="3.40.50.2300">
    <property type="match status" value="1"/>
</dbReference>
<name>A0ABS5G7V6_9BRAD</name>
<dbReference type="InterPro" id="IPR025669">
    <property type="entry name" value="AAA_dom"/>
</dbReference>
<dbReference type="Proteomes" id="UP001314635">
    <property type="component" value="Unassembled WGS sequence"/>
</dbReference>
<evidence type="ECO:0000313" key="6">
    <source>
        <dbReference type="Proteomes" id="UP001314635"/>
    </source>
</evidence>
<accession>A0ABS5G7V6</accession>